<sequence length="170" mass="17986">MEVAPMPTVGHPSGLSPQLPTIELTLPDGWSAGPGGDALFRATRGTGADLTPELTAYVHTSRETTTDELVAALVLEAREEEDGEADPTFEVVLEDRTWTGLNVSWVEVGEHAYVIHLITPVEAGEVTQFVHLSGHVTGADSEADYDEIQGILETVRVTPAAPASRTGEGG</sequence>
<dbReference type="EMBL" id="AVPJ01000013">
    <property type="protein sequence ID" value="KGN31203.1"/>
    <property type="molecule type" value="Genomic_DNA"/>
</dbReference>
<dbReference type="RefSeq" id="WP_035917790.1">
    <property type="nucleotide sequence ID" value="NZ_AVPJ01000013.1"/>
</dbReference>
<keyword evidence="2" id="KW-1185">Reference proteome</keyword>
<dbReference type="STRING" id="1385520.N802_04905"/>
<proteinExistence type="predicted"/>
<dbReference type="Gene3D" id="3.40.1000.10">
    <property type="entry name" value="Mog1/PsbP, alpha/beta/alpha sandwich"/>
    <property type="match status" value="1"/>
</dbReference>
<reference evidence="1 2" key="1">
    <citation type="submission" date="2013-08" db="EMBL/GenBank/DDBJ databases">
        <title>The genome sequence of Knoellia sinensis.</title>
        <authorList>
            <person name="Zhu W."/>
            <person name="Wang G."/>
        </authorList>
    </citation>
    <scope>NUCLEOTIDE SEQUENCE [LARGE SCALE GENOMIC DNA]</scope>
    <source>
        <strain evidence="1 2">KCTC 19936</strain>
    </source>
</reference>
<evidence type="ECO:0000313" key="1">
    <source>
        <dbReference type="EMBL" id="KGN31203.1"/>
    </source>
</evidence>
<evidence type="ECO:0000313" key="2">
    <source>
        <dbReference type="Proteomes" id="UP000030002"/>
    </source>
</evidence>
<comment type="caution">
    <text evidence="1">The sequence shown here is derived from an EMBL/GenBank/DDBJ whole genome shotgun (WGS) entry which is preliminary data.</text>
</comment>
<accession>A0A0A0J266</accession>
<name>A0A0A0J266_9MICO</name>
<protein>
    <submittedName>
        <fullName evidence="1">Uncharacterized protein</fullName>
    </submittedName>
</protein>
<dbReference type="Proteomes" id="UP000030002">
    <property type="component" value="Unassembled WGS sequence"/>
</dbReference>
<dbReference type="AlphaFoldDB" id="A0A0A0J266"/>
<organism evidence="1 2">
    <name type="scientific">Knoellia sinensis KCTC 19936</name>
    <dbReference type="NCBI Taxonomy" id="1385520"/>
    <lineage>
        <taxon>Bacteria</taxon>
        <taxon>Bacillati</taxon>
        <taxon>Actinomycetota</taxon>
        <taxon>Actinomycetes</taxon>
        <taxon>Micrococcales</taxon>
        <taxon>Intrasporangiaceae</taxon>
        <taxon>Knoellia</taxon>
    </lineage>
</organism>
<gene>
    <name evidence="1" type="ORF">N802_04905</name>
</gene>